<proteinExistence type="predicted"/>
<evidence type="ECO:0000313" key="2">
    <source>
        <dbReference type="Proteomes" id="UP000609323"/>
    </source>
</evidence>
<reference evidence="2" key="1">
    <citation type="journal article" date="2019" name="Int. J. Syst. Evol. Microbiol.">
        <title>The Global Catalogue of Microorganisms (GCM) 10K type strain sequencing project: providing services to taxonomists for standard genome sequencing and annotation.</title>
        <authorList>
            <consortium name="The Broad Institute Genomics Platform"/>
            <consortium name="The Broad Institute Genome Sequencing Center for Infectious Disease"/>
            <person name="Wu L."/>
            <person name="Ma J."/>
        </authorList>
    </citation>
    <scope>NUCLEOTIDE SEQUENCE [LARGE SCALE GENOMIC DNA]</scope>
    <source>
        <strain evidence="2">CGMCC 1.15044</strain>
    </source>
</reference>
<comment type="caution">
    <text evidence="1">The sequence shown here is derived from an EMBL/GenBank/DDBJ whole genome shotgun (WGS) entry which is preliminary data.</text>
</comment>
<name>A0ABQ1GC30_9BACL</name>
<protein>
    <submittedName>
        <fullName evidence="1">Uncharacterized protein</fullName>
    </submittedName>
</protein>
<organism evidence="1 2">
    <name type="scientific">Paenibacillus physcomitrellae</name>
    <dbReference type="NCBI Taxonomy" id="1619311"/>
    <lineage>
        <taxon>Bacteria</taxon>
        <taxon>Bacillati</taxon>
        <taxon>Bacillota</taxon>
        <taxon>Bacilli</taxon>
        <taxon>Bacillales</taxon>
        <taxon>Paenibacillaceae</taxon>
        <taxon>Paenibacillus</taxon>
    </lineage>
</organism>
<sequence length="97" mass="10887">MLRWSPIENAKIIGVLPEYRDLIKNGGYTASKASNVIANQLLKDDTAGVFSKRTRNVKHILHTLEQHIQRMDGIAAGSLKPIHAEEPNWAGCFPYPY</sequence>
<dbReference type="RefSeq" id="WP_094093779.1">
    <property type="nucleotide sequence ID" value="NZ_BMHF01000009.1"/>
</dbReference>
<accession>A0ABQ1GC30</accession>
<keyword evidence="2" id="KW-1185">Reference proteome</keyword>
<dbReference type="Proteomes" id="UP000609323">
    <property type="component" value="Unassembled WGS sequence"/>
</dbReference>
<dbReference type="EMBL" id="BMHF01000009">
    <property type="protein sequence ID" value="GGA40833.1"/>
    <property type="molecule type" value="Genomic_DNA"/>
</dbReference>
<gene>
    <name evidence="1" type="ORF">GCM10010917_27610</name>
</gene>
<evidence type="ECO:0000313" key="1">
    <source>
        <dbReference type="EMBL" id="GGA40833.1"/>
    </source>
</evidence>